<evidence type="ECO:0000313" key="2">
    <source>
        <dbReference type="Proteomes" id="UP000322244"/>
    </source>
</evidence>
<comment type="caution">
    <text evidence="1">The sequence shown here is derived from an EMBL/GenBank/DDBJ whole genome shotgun (WGS) entry which is preliminary data.</text>
</comment>
<sequence length="73" mass="8196">MDKFRDTLGKHGLSVFTVTSDPVGFLVRVQVPREWVIRGWRIVTTLEDAYVESWARDLDMAFALASGVIEGLA</sequence>
<proteinExistence type="predicted"/>
<dbReference type="RefSeq" id="WP_149431194.1">
    <property type="nucleotide sequence ID" value="NZ_VLNY01000007.1"/>
</dbReference>
<keyword evidence="2" id="KW-1185">Reference proteome</keyword>
<evidence type="ECO:0000313" key="1">
    <source>
        <dbReference type="EMBL" id="KAA0021830.1"/>
    </source>
</evidence>
<dbReference type="AlphaFoldDB" id="A0A5A7S6S1"/>
<dbReference type="Proteomes" id="UP000322244">
    <property type="component" value="Unassembled WGS sequence"/>
</dbReference>
<protein>
    <submittedName>
        <fullName evidence="1">Uncharacterized protein</fullName>
    </submittedName>
</protein>
<name>A0A5A7S6S1_9NOCA</name>
<reference evidence="1 2" key="1">
    <citation type="submission" date="2019-07" db="EMBL/GenBank/DDBJ databases">
        <title>Rhodococcus cavernicolus sp. nov., isolated from a cave.</title>
        <authorList>
            <person name="Lee S.D."/>
        </authorList>
    </citation>
    <scope>NUCLEOTIDE SEQUENCE [LARGE SCALE GENOMIC DNA]</scope>
    <source>
        <strain evidence="1 2">C1-24</strain>
    </source>
</reference>
<dbReference type="EMBL" id="VLNY01000007">
    <property type="protein sequence ID" value="KAA0021830.1"/>
    <property type="molecule type" value="Genomic_DNA"/>
</dbReference>
<gene>
    <name evidence="1" type="ORF">FOY51_15650</name>
</gene>
<accession>A0A5A7S6S1</accession>
<organism evidence="1 2">
    <name type="scientific">Antrihabitans cavernicola</name>
    <dbReference type="NCBI Taxonomy" id="2495913"/>
    <lineage>
        <taxon>Bacteria</taxon>
        <taxon>Bacillati</taxon>
        <taxon>Actinomycetota</taxon>
        <taxon>Actinomycetes</taxon>
        <taxon>Mycobacteriales</taxon>
        <taxon>Nocardiaceae</taxon>
        <taxon>Antrihabitans</taxon>
    </lineage>
</organism>